<evidence type="ECO:0000313" key="2">
    <source>
        <dbReference type="Proteomes" id="UP000250043"/>
    </source>
</evidence>
<name>A0A8E2DQ74_9APHY</name>
<proteinExistence type="predicted"/>
<keyword evidence="2" id="KW-1185">Reference proteome</keyword>
<dbReference type="Proteomes" id="UP000250043">
    <property type="component" value="Unassembled WGS sequence"/>
</dbReference>
<accession>A0A8E2DQ74</accession>
<gene>
    <name evidence="1" type="ORF">OBBRIDRAFT_267111</name>
</gene>
<evidence type="ECO:0000313" key="1">
    <source>
        <dbReference type="EMBL" id="OCH93760.1"/>
    </source>
</evidence>
<protein>
    <submittedName>
        <fullName evidence="1">Uncharacterized protein</fullName>
    </submittedName>
</protein>
<sequence>MGDGSSVWMKKTIWSKYSVRRMDWSFVTPSFHSNQEMEHFRWMSSPGTISFGLRSKIRVDIMQAGLRIRSRPIWAHNHARRVTQYELQISYTRQIYLVHLLVRECQQDDDLVHITVGITRCLNPAHVGFIVRIEHVYL</sequence>
<dbReference type="EMBL" id="KV722351">
    <property type="protein sequence ID" value="OCH93760.1"/>
    <property type="molecule type" value="Genomic_DNA"/>
</dbReference>
<reference evidence="1 2" key="1">
    <citation type="submission" date="2016-07" db="EMBL/GenBank/DDBJ databases">
        <title>Draft genome of the white-rot fungus Obba rivulosa 3A-2.</title>
        <authorList>
            <consortium name="DOE Joint Genome Institute"/>
            <person name="Miettinen O."/>
            <person name="Riley R."/>
            <person name="Acob R."/>
            <person name="Barry K."/>
            <person name="Cullen D."/>
            <person name="De Vries R."/>
            <person name="Hainaut M."/>
            <person name="Hatakka A."/>
            <person name="Henrissat B."/>
            <person name="Hilden K."/>
            <person name="Kuo R."/>
            <person name="Labutti K."/>
            <person name="Lipzen A."/>
            <person name="Makela M.R."/>
            <person name="Sandor L."/>
            <person name="Spatafora J.W."/>
            <person name="Grigoriev I.V."/>
            <person name="Hibbett D.S."/>
        </authorList>
    </citation>
    <scope>NUCLEOTIDE SEQUENCE [LARGE SCALE GENOMIC DNA]</scope>
    <source>
        <strain evidence="1 2">3A-2</strain>
    </source>
</reference>
<organism evidence="1 2">
    <name type="scientific">Obba rivulosa</name>
    <dbReference type="NCBI Taxonomy" id="1052685"/>
    <lineage>
        <taxon>Eukaryota</taxon>
        <taxon>Fungi</taxon>
        <taxon>Dikarya</taxon>
        <taxon>Basidiomycota</taxon>
        <taxon>Agaricomycotina</taxon>
        <taxon>Agaricomycetes</taxon>
        <taxon>Polyporales</taxon>
        <taxon>Gelatoporiaceae</taxon>
        <taxon>Obba</taxon>
    </lineage>
</organism>
<dbReference type="AlphaFoldDB" id="A0A8E2DQ74"/>